<sequence>MTTILRNMPPVLIVLLVTFLPSGCTTEVADTDHAPLAETPKFAPPTAVTPAAAEKKPAGEVIREQWSAVIQQGRKIGASHETTSRVKQGDRELIESVSTEKIAMRRQQNTIEMIVINRFLETPEGHLVSYETTIEQGGVRSAFAGQVSADGKRLTVTTTAGGKSVSAPIPWKPEWGGVYAAAQLLENPPIEPGQTRQTTALVPTINQACQIKYVAGQREPVKLLDGSEVELLKVTNQISLGGQTLMEVPTWVDGEGNSVKMAPPGPGMVIYRCTQAFAESPIEAVEFDLAADTIVAVKDPIPDVHTRHKSAEYLVTLKKNVSPALFPTSGGQWTSDLTDNSLHLHEIAIRPDTPLPPELAQQTPPTDADLDASSLVQVDDPLVQQLAKQAKTPDDQPWKLAVELEQLVRQSIEQKDFSQAFASAAEVAKMKAGDCTEHSVLLIALLRAHKIPARAAVGLVYYDGQSGRGFAYHMWTEAWIDGRWVPLDATLGQGGIGVGHIKIADSNLSGGGALAAFLPVTQVIGNIEIKPIKLE</sequence>
<evidence type="ECO:0000256" key="1">
    <source>
        <dbReference type="SAM" id="SignalP"/>
    </source>
</evidence>
<dbReference type="PANTHER" id="PTHR33490">
    <property type="entry name" value="BLR5614 PROTEIN-RELATED"/>
    <property type="match status" value="1"/>
</dbReference>
<evidence type="ECO:0000259" key="2">
    <source>
        <dbReference type="SMART" id="SM00460"/>
    </source>
</evidence>
<feature type="signal peptide" evidence="1">
    <location>
        <begin position="1"/>
        <end position="29"/>
    </location>
</feature>
<organism evidence="3 4">
    <name type="scientific">Blastopirellula marina</name>
    <dbReference type="NCBI Taxonomy" id="124"/>
    <lineage>
        <taxon>Bacteria</taxon>
        <taxon>Pseudomonadati</taxon>
        <taxon>Planctomycetota</taxon>
        <taxon>Planctomycetia</taxon>
        <taxon>Pirellulales</taxon>
        <taxon>Pirellulaceae</taxon>
        <taxon>Blastopirellula</taxon>
    </lineage>
</organism>
<dbReference type="Proteomes" id="UP000237819">
    <property type="component" value="Unassembled WGS sequence"/>
</dbReference>
<dbReference type="SUPFAM" id="SSF54001">
    <property type="entry name" value="Cysteine proteinases"/>
    <property type="match status" value="1"/>
</dbReference>
<keyword evidence="1" id="KW-0732">Signal</keyword>
<feature type="chain" id="PRO_5015429296" description="Transglutaminase-like domain-containing protein" evidence="1">
    <location>
        <begin position="30"/>
        <end position="535"/>
    </location>
</feature>
<dbReference type="InterPro" id="IPR038765">
    <property type="entry name" value="Papain-like_cys_pep_sf"/>
</dbReference>
<name>A0A2S8GSV1_9BACT</name>
<dbReference type="Pfam" id="PF01841">
    <property type="entry name" value="Transglut_core"/>
    <property type="match status" value="1"/>
</dbReference>
<dbReference type="SMART" id="SM00460">
    <property type="entry name" value="TGc"/>
    <property type="match status" value="1"/>
</dbReference>
<dbReference type="OrthoDB" id="9804872at2"/>
<dbReference type="AlphaFoldDB" id="A0A2S8GSV1"/>
<dbReference type="RefSeq" id="WP_105334391.1">
    <property type="nucleotide sequence ID" value="NZ_PUHZ01000005.1"/>
</dbReference>
<comment type="caution">
    <text evidence="3">The sequence shown here is derived from an EMBL/GenBank/DDBJ whole genome shotgun (WGS) entry which is preliminary data.</text>
</comment>
<dbReference type="EMBL" id="PUHZ01000005">
    <property type="protein sequence ID" value="PQO47503.1"/>
    <property type="molecule type" value="Genomic_DNA"/>
</dbReference>
<dbReference type="Gene3D" id="3.10.620.30">
    <property type="match status" value="1"/>
</dbReference>
<dbReference type="PANTHER" id="PTHR33490:SF3">
    <property type="entry name" value="CONSERVED INTEGRAL MEMBRANE PROTEIN"/>
    <property type="match status" value="1"/>
</dbReference>
<dbReference type="InterPro" id="IPR002931">
    <property type="entry name" value="Transglutaminase-like"/>
</dbReference>
<accession>A0A2S8GSV1</accession>
<feature type="domain" description="Transglutaminase-like" evidence="2">
    <location>
        <begin position="427"/>
        <end position="491"/>
    </location>
</feature>
<evidence type="ECO:0000313" key="4">
    <source>
        <dbReference type="Proteomes" id="UP000237819"/>
    </source>
</evidence>
<evidence type="ECO:0000313" key="3">
    <source>
        <dbReference type="EMBL" id="PQO47503.1"/>
    </source>
</evidence>
<gene>
    <name evidence="3" type="ORF">C5Y93_05535</name>
</gene>
<proteinExistence type="predicted"/>
<reference evidence="3 4" key="1">
    <citation type="submission" date="2018-02" db="EMBL/GenBank/DDBJ databases">
        <title>Comparative genomes isolates from brazilian mangrove.</title>
        <authorList>
            <person name="Araujo J.E."/>
            <person name="Taketani R.G."/>
            <person name="Silva M.C.P."/>
            <person name="Loureco M.V."/>
            <person name="Andreote F.D."/>
        </authorList>
    </citation>
    <scope>NUCLEOTIDE SEQUENCE [LARGE SCALE GENOMIC DNA]</scope>
    <source>
        <strain evidence="3 4">Nap-Phe MGV</strain>
    </source>
</reference>
<protein>
    <recommendedName>
        <fullName evidence="2">Transglutaminase-like domain-containing protein</fullName>
    </recommendedName>
</protein>